<reference evidence="2 3" key="1">
    <citation type="journal article" date="2011" name="J. Bacteriol.">
        <title>Whole genome sequence of the rifamycin B-producing strain Amycolatopsis mediterranei S699.</title>
        <authorList>
            <person name="Verma M."/>
            <person name="Kaur J."/>
            <person name="Kumar M."/>
            <person name="Kumari K."/>
            <person name="Saxena A."/>
            <person name="Anand S."/>
            <person name="Nigam A."/>
            <person name="Ravi V."/>
            <person name="Raghuvanshi S."/>
            <person name="Khurana P."/>
            <person name="Tyagi A.K."/>
            <person name="Khurana J.P."/>
            <person name="Lal R."/>
        </authorList>
    </citation>
    <scope>NUCLEOTIDE SEQUENCE [LARGE SCALE GENOMIC DNA]</scope>
    <source>
        <strain evidence="2 3">S699</strain>
    </source>
</reference>
<gene>
    <name evidence="2" type="ordered locus">RAM_00895</name>
</gene>
<evidence type="ECO:0000256" key="1">
    <source>
        <dbReference type="SAM" id="MobiDB-lite"/>
    </source>
</evidence>
<organism evidence="2 3">
    <name type="scientific">Amycolatopsis mediterranei (strain S699)</name>
    <name type="common">Nocardia mediterranei</name>
    <dbReference type="NCBI Taxonomy" id="713604"/>
    <lineage>
        <taxon>Bacteria</taxon>
        <taxon>Bacillati</taxon>
        <taxon>Actinomycetota</taxon>
        <taxon>Actinomycetes</taxon>
        <taxon>Pseudonocardiales</taxon>
        <taxon>Pseudonocardiaceae</taxon>
        <taxon>Amycolatopsis</taxon>
    </lineage>
</organism>
<feature type="region of interest" description="Disordered" evidence="1">
    <location>
        <begin position="1"/>
        <end position="55"/>
    </location>
</feature>
<sequence>MAKPPARGAAPVQHREPVAVALARVPPKLGGEAPRRTTELGHRDAWRAHDVPVHV</sequence>
<protein>
    <submittedName>
        <fullName evidence="2">Uncharacterized protein</fullName>
    </submittedName>
</protein>
<evidence type="ECO:0000313" key="2">
    <source>
        <dbReference type="EMBL" id="AEK38674.1"/>
    </source>
</evidence>
<evidence type="ECO:0000313" key="3">
    <source>
        <dbReference type="Proteomes" id="UP000006138"/>
    </source>
</evidence>
<dbReference type="KEGG" id="amn:RAM_00895"/>
<dbReference type="EMBL" id="CP002896">
    <property type="protein sequence ID" value="AEK38674.1"/>
    <property type="molecule type" value="Genomic_DNA"/>
</dbReference>
<feature type="compositionally biased region" description="Basic and acidic residues" evidence="1">
    <location>
        <begin position="33"/>
        <end position="55"/>
    </location>
</feature>
<accession>A0A9R0NQB1</accession>
<dbReference type="Proteomes" id="UP000006138">
    <property type="component" value="Chromosome"/>
</dbReference>
<name>A0A9R0NQB1_AMYMS</name>
<keyword evidence="3" id="KW-1185">Reference proteome</keyword>
<proteinExistence type="predicted"/>
<dbReference type="AlphaFoldDB" id="A0A9R0NQB1"/>